<evidence type="ECO:0000256" key="3">
    <source>
        <dbReference type="ARBA" id="ARBA00004613"/>
    </source>
</evidence>
<gene>
    <name evidence="18" type="ORF">DM02DRAFT_536949</name>
</gene>
<evidence type="ECO:0000256" key="9">
    <source>
        <dbReference type="ARBA" id="ARBA00022989"/>
    </source>
</evidence>
<dbReference type="SMART" id="SM00747">
    <property type="entry name" value="CFEM"/>
    <property type="match status" value="1"/>
</dbReference>
<dbReference type="OrthoDB" id="2496787at2759"/>
<feature type="binding site" description="axial binding residue" evidence="14">
    <location>
        <position position="46"/>
    </location>
    <ligand>
        <name>heme</name>
        <dbReference type="ChEBI" id="CHEBI:30413"/>
    </ligand>
    <ligandPart>
        <name>Fe</name>
        <dbReference type="ChEBI" id="CHEBI:18248"/>
    </ligandPart>
</feature>
<keyword evidence="8 16" id="KW-0732">Signal</keyword>
<feature type="transmembrane region" description="Helical" evidence="15">
    <location>
        <begin position="208"/>
        <end position="229"/>
    </location>
</feature>
<feature type="transmembrane region" description="Helical" evidence="15">
    <location>
        <begin position="95"/>
        <end position="116"/>
    </location>
</feature>
<keyword evidence="12" id="KW-0449">Lipoprotein</keyword>
<feature type="disulfide bond" evidence="14">
    <location>
        <begin position="32"/>
        <end position="63"/>
    </location>
</feature>
<feature type="transmembrane region" description="Helical" evidence="15">
    <location>
        <begin position="171"/>
        <end position="196"/>
    </location>
</feature>
<dbReference type="PANTHER" id="PTHR33048">
    <property type="entry name" value="PTH11-LIKE INTEGRAL MEMBRANE PROTEIN (AFU_ORTHOLOGUE AFUA_5G11245)"/>
    <property type="match status" value="1"/>
</dbReference>
<dbReference type="GO" id="GO:0005576">
    <property type="term" value="C:extracellular region"/>
    <property type="evidence" value="ECO:0007669"/>
    <property type="project" value="UniProtKB-SubCell"/>
</dbReference>
<keyword evidence="7 15" id="KW-0812">Transmembrane</keyword>
<dbReference type="EMBL" id="KZ805489">
    <property type="protein sequence ID" value="PVH95623.1"/>
    <property type="molecule type" value="Genomic_DNA"/>
</dbReference>
<keyword evidence="14" id="KW-0479">Metal-binding</keyword>
<keyword evidence="6" id="KW-0325">Glycoprotein</keyword>
<feature type="transmembrane region" description="Helical" evidence="15">
    <location>
        <begin position="291"/>
        <end position="311"/>
    </location>
</feature>
<comment type="similarity">
    <text evidence="13">Belongs to the SAT4 family.</text>
</comment>
<evidence type="ECO:0000259" key="17">
    <source>
        <dbReference type="PROSITE" id="PS52012"/>
    </source>
</evidence>
<keyword evidence="9 15" id="KW-1133">Transmembrane helix</keyword>
<protein>
    <recommendedName>
        <fullName evidence="17">CFEM domain-containing protein</fullName>
    </recommendedName>
</protein>
<feature type="disulfide bond" evidence="14">
    <location>
        <begin position="51"/>
        <end position="84"/>
    </location>
</feature>
<evidence type="ECO:0000256" key="6">
    <source>
        <dbReference type="ARBA" id="ARBA00022622"/>
    </source>
</evidence>
<comment type="subcellular location">
    <subcellularLocation>
        <location evidence="2">Membrane</location>
        <topology evidence="2">Lipid-anchor</topology>
        <topology evidence="2">GPI-anchor</topology>
    </subcellularLocation>
    <subcellularLocation>
        <location evidence="1">Membrane</location>
        <topology evidence="1">Multi-pass membrane protein</topology>
    </subcellularLocation>
    <subcellularLocation>
        <location evidence="3">Secreted</location>
    </subcellularLocation>
</comment>
<dbReference type="Proteomes" id="UP000244855">
    <property type="component" value="Unassembled WGS sequence"/>
</dbReference>
<keyword evidence="11 14" id="KW-1015">Disulfide bond</keyword>
<dbReference type="Pfam" id="PF05730">
    <property type="entry name" value="CFEM"/>
    <property type="match status" value="1"/>
</dbReference>
<keyword evidence="14" id="KW-0349">Heme</keyword>
<evidence type="ECO:0000256" key="1">
    <source>
        <dbReference type="ARBA" id="ARBA00004141"/>
    </source>
</evidence>
<keyword evidence="14" id="KW-0408">Iron</keyword>
<accession>A0A2V1DDE9</accession>
<keyword evidence="19" id="KW-1185">Reference proteome</keyword>
<organism evidence="18 19">
    <name type="scientific">Periconia macrospinosa</name>
    <dbReference type="NCBI Taxonomy" id="97972"/>
    <lineage>
        <taxon>Eukaryota</taxon>
        <taxon>Fungi</taxon>
        <taxon>Dikarya</taxon>
        <taxon>Ascomycota</taxon>
        <taxon>Pezizomycotina</taxon>
        <taxon>Dothideomycetes</taxon>
        <taxon>Pleosporomycetidae</taxon>
        <taxon>Pleosporales</taxon>
        <taxon>Massarineae</taxon>
        <taxon>Periconiaceae</taxon>
        <taxon>Periconia</taxon>
    </lineage>
</organism>
<name>A0A2V1DDE9_9PLEO</name>
<dbReference type="GO" id="GO:0046872">
    <property type="term" value="F:metal ion binding"/>
    <property type="evidence" value="ECO:0007669"/>
    <property type="project" value="UniProtKB-UniRule"/>
</dbReference>
<dbReference type="GO" id="GO:0098552">
    <property type="term" value="C:side of membrane"/>
    <property type="evidence" value="ECO:0007669"/>
    <property type="project" value="UniProtKB-KW"/>
</dbReference>
<feature type="transmembrane region" description="Helical" evidence="15">
    <location>
        <begin position="260"/>
        <end position="279"/>
    </location>
</feature>
<dbReference type="InterPro" id="IPR008427">
    <property type="entry name" value="Extracellular_membr_CFEM_dom"/>
</dbReference>
<keyword evidence="5" id="KW-0964">Secreted</keyword>
<comment type="similarity">
    <text evidence="4">Belongs to the RBT5 family.</text>
</comment>
<evidence type="ECO:0000256" key="8">
    <source>
        <dbReference type="ARBA" id="ARBA00022729"/>
    </source>
</evidence>
<evidence type="ECO:0000256" key="4">
    <source>
        <dbReference type="ARBA" id="ARBA00010031"/>
    </source>
</evidence>
<evidence type="ECO:0000256" key="16">
    <source>
        <dbReference type="SAM" id="SignalP"/>
    </source>
</evidence>
<dbReference type="PROSITE" id="PS52012">
    <property type="entry name" value="CFEM"/>
    <property type="match status" value="1"/>
</dbReference>
<feature type="signal peptide" evidence="16">
    <location>
        <begin position="1"/>
        <end position="22"/>
    </location>
</feature>
<keyword evidence="10 15" id="KW-0472">Membrane</keyword>
<dbReference type="Pfam" id="PF20684">
    <property type="entry name" value="Fung_rhodopsin"/>
    <property type="match status" value="1"/>
</dbReference>
<dbReference type="AlphaFoldDB" id="A0A2V1DDE9"/>
<evidence type="ECO:0000256" key="2">
    <source>
        <dbReference type="ARBA" id="ARBA00004589"/>
    </source>
</evidence>
<evidence type="ECO:0000313" key="18">
    <source>
        <dbReference type="EMBL" id="PVH95623.1"/>
    </source>
</evidence>
<evidence type="ECO:0000256" key="10">
    <source>
        <dbReference type="ARBA" id="ARBA00023136"/>
    </source>
</evidence>
<dbReference type="InterPro" id="IPR052337">
    <property type="entry name" value="SAT4-like"/>
</dbReference>
<evidence type="ECO:0000256" key="5">
    <source>
        <dbReference type="ARBA" id="ARBA00022525"/>
    </source>
</evidence>
<sequence length="438" mass="48580">MISPRVLILLLVSLCATSFAQSADLPLCALQCLMSAFNPDTCTSTDQTCMCTNPVFQNNVTMCVSSSCTVIEALATRNISLTTCGAPIRNRGQDYVILSTSMVVIAAAFVIIRFAFKAIITGWDFDYDDWCVLVTMISAVPSVVITIYGTVKHGLGQDLWVLSPHDITHMIKYFYLTACLYFAQVALTKLTLVLFYTRVFPNKDVQRLLWGTVVFLALWGFAYVITAIFQCQPISYFWTKWDGLHKGKCLDPNIIGQSNAGVSIALDFWILGIPLWQLWGLKMHWKKKVGVALMFCVGMFVTVVSIVRLKALVHFAASYNASWEFYGVSKWSSIEIGVGIMCACLPSLRLVGRVLVRLFPILGSTTSSNQQYHDRDSGNELKEISNNRKFLKTSSAVTSPRPGVFSEEEGVTVKRSFAVEYGQKDDEASLVSHGKSSS</sequence>
<evidence type="ECO:0000256" key="14">
    <source>
        <dbReference type="PROSITE-ProRule" id="PRU01356"/>
    </source>
</evidence>
<reference evidence="18 19" key="1">
    <citation type="journal article" date="2018" name="Sci. Rep.">
        <title>Comparative genomics provides insights into the lifestyle and reveals functional heterogeneity of dark septate endophytic fungi.</title>
        <authorList>
            <person name="Knapp D.G."/>
            <person name="Nemeth J.B."/>
            <person name="Barry K."/>
            <person name="Hainaut M."/>
            <person name="Henrissat B."/>
            <person name="Johnson J."/>
            <person name="Kuo A."/>
            <person name="Lim J.H.P."/>
            <person name="Lipzen A."/>
            <person name="Nolan M."/>
            <person name="Ohm R.A."/>
            <person name="Tamas L."/>
            <person name="Grigoriev I.V."/>
            <person name="Spatafora J.W."/>
            <person name="Nagy L.G."/>
            <person name="Kovacs G.M."/>
        </authorList>
    </citation>
    <scope>NUCLEOTIDE SEQUENCE [LARGE SCALE GENOMIC DNA]</scope>
    <source>
        <strain evidence="18 19">DSE2036</strain>
    </source>
</reference>
<evidence type="ECO:0000256" key="12">
    <source>
        <dbReference type="ARBA" id="ARBA00023288"/>
    </source>
</evidence>
<keyword evidence="6" id="KW-0336">GPI-anchor</keyword>
<feature type="chain" id="PRO_5015938753" description="CFEM domain-containing protein" evidence="16">
    <location>
        <begin position="23"/>
        <end position="438"/>
    </location>
</feature>
<proteinExistence type="inferred from homology"/>
<evidence type="ECO:0000256" key="15">
    <source>
        <dbReference type="SAM" id="Phobius"/>
    </source>
</evidence>
<feature type="transmembrane region" description="Helical" evidence="15">
    <location>
        <begin position="128"/>
        <end position="151"/>
    </location>
</feature>
<dbReference type="PANTHER" id="PTHR33048:SF143">
    <property type="entry name" value="EXTRACELLULAR MEMBRANE PROTEIN CFEM DOMAIN-CONTAINING PROTEIN-RELATED"/>
    <property type="match status" value="1"/>
</dbReference>
<dbReference type="STRING" id="97972.A0A2V1DDE9"/>
<evidence type="ECO:0000256" key="7">
    <source>
        <dbReference type="ARBA" id="ARBA00022692"/>
    </source>
</evidence>
<evidence type="ECO:0000256" key="13">
    <source>
        <dbReference type="ARBA" id="ARBA00038359"/>
    </source>
</evidence>
<evidence type="ECO:0000256" key="11">
    <source>
        <dbReference type="ARBA" id="ARBA00023157"/>
    </source>
</evidence>
<feature type="disulfide bond" evidence="14">
    <location>
        <begin position="42"/>
        <end position="49"/>
    </location>
</feature>
<feature type="domain" description="CFEM" evidence="17">
    <location>
        <begin position="1"/>
        <end position="111"/>
    </location>
</feature>
<evidence type="ECO:0000313" key="19">
    <source>
        <dbReference type="Proteomes" id="UP000244855"/>
    </source>
</evidence>
<feature type="disulfide bond" evidence="14">
    <location>
        <begin position="28"/>
        <end position="68"/>
    </location>
</feature>
<dbReference type="InterPro" id="IPR049326">
    <property type="entry name" value="Rhodopsin_dom_fungi"/>
</dbReference>